<dbReference type="InterPro" id="IPR029063">
    <property type="entry name" value="SAM-dependent_MTases_sf"/>
</dbReference>
<evidence type="ECO:0000256" key="7">
    <source>
        <dbReference type="SAM" id="MobiDB-lite"/>
    </source>
</evidence>
<dbReference type="InterPro" id="IPR016039">
    <property type="entry name" value="Thiolase-like"/>
</dbReference>
<dbReference type="GO" id="GO:0004315">
    <property type="term" value="F:3-oxoacyl-[acyl-carrier-protein] synthase activity"/>
    <property type="evidence" value="ECO:0007669"/>
    <property type="project" value="InterPro"/>
</dbReference>
<dbReference type="Pfam" id="PF07859">
    <property type="entry name" value="Abhydrolase_3"/>
    <property type="match status" value="1"/>
</dbReference>
<feature type="domain" description="PKS/mFAS DH" evidence="10">
    <location>
        <begin position="1287"/>
        <end position="1594"/>
    </location>
</feature>
<dbReference type="InterPro" id="IPR050091">
    <property type="entry name" value="PKS_NRPS_Biosynth_Enz"/>
</dbReference>
<sequence length="2535" mass="276912">MALPSLIAFGAVSPWPGAEKLGLLRNALLQLKALKPIIRALEELPLLWKELSKRDQSLNNIPGEAAAEHLSQWAAGKRSSELVEEKGNTMRMALTITAQIMYYVRYLHQHDEPLHHESLLERATAGGGVQGFCIGLLNALAVASAKTETEVGEFAAVSVRLAFCIGAYVDLDRSRNEGASKASTLAVRWKAPMTLEDIQDLLSKHPDTYISVVRDVRDVTITTSVSVVERLLEELTRIGASVLDTGVSGRFHNAFFQGIPRKILESCQANYSPSFNDHCLVRSNTNAESFPHGDTALLALESVLVERAEWYKTMSAATSLMTTQTSADPFILSIGNDPVPSSISKTFPVVKPIFLTDKNIQELKTTAPSVMPGYPEDAIAIIGMGCKWPGANSVDEFWDLLTEGKSMLSEVPEGRFGQARPARSPSNLRYWGNFLQDIEAWDHGFFKKSSREALSMDPQQRILLQIAYEALESSGYFSDPSRPEDVGCYIGACAVDYDFNVATHPPSAYSATGTLRSFVSGKLSHYFGWSGPSLVLDTACSSSAVAIHTACTALRTGQCSQALAGGITLMTSPYLFENFSTAHFLSPTGGSKPFSADADGYCRGEGGGLVVLKRLSDAIRDHDHVISVIAGSAVNQNDNCVPITVPHTSSQGNLYEKVTRQAGVTPQKVSFVEAHGTGTPVGDPIEMESIRRVFGAADRDLPLVVSSAKGNIGHTEGASGVAAMIKAILQMENRLAPRQALFKSLNPKIPALEPDRLCVPTSNLALSGDRLAACVNNYGAAGSNAAMILLEAPRSNASSPLNPKTNNPVKSTRYPIQLAAASINSLLAYCKVLDDFCSRLRTARTGPDPSQVLSNLAFSLSTRLNQQLSFALTTTATDLDQLQAQLRQQSQSSNIIKPRSKQPPVVLCFGGQVSDKVALDKGVWEESTLLRSHMDICDIALRQMGYPGIYPAVFQPEPVSDVVVLHSILFATQYACAKAWLDSGLKVNALVGHSFGQLTAMCVSGMLSLLDGLKFVAGRASLMQKLWGPESGTMIAIETDRKTLEEVQRATLASGKDQAFEIACFNGPTSHVAVSDKASAARLETQLAERSIRYRKLDVPYGFHSRFTEPLLPQLEDLASSLTFHEPTIPLETCTANGSWAEPTAKLITGHTREPVFFGEAIQRLQTRLGPCTWLEAGTDSSITGMVRRALGQASATANNFMPMQLSKSSAIDLVSDATVALWNAGHRVQFWGFHKLQKLQYNHLRLPPYAWEKSKHWLELDMSKALGAKEQPSASLSTEKSVQEKLPPVLLRLKSSDSRGHHFHVDPSSEEYQAIVQDLHSSGSASSPPALFIELATRALRTVSDLGDGVLLSLQNLEVSSLLGLSLHETVTLDLQQLAQGWRFAITSPDGSQTGVNRVAEGVVDLKAADSRLDDDFSRYERLTSHDQNSAMVDDPRSESLRGKVMYKMLSRANDYPEWYRAVKSVAAMESRVMAKVGRPASIPTIISKHATSPHILLESFLQVANVHANCLHECAGGEIFHFSKMDYFQAAPGFNPHAHTEPKTMSWDVVAYTSMNAGQIAYDMFVYDGNTRRLVVLLLGVHFTSLRQPVTISTSHVMTPAPTQAIPTVTNTKQERAEVGPIGQPSVESRPQTETTRPSKDAKQCIYEDICGLVEKLADIPEDQVAGDKSFDDVGVDSLMMIEVISELSNLYKADLPIDELEQLTDIDSLVNYLHSKGCVSSSYVEGDDSGSSESSSLTASTAVSTPPDSGSEDSAVTKSNNAGPRPDYLDSKPIKPQARAVSAIEAGKPLPPLDMGPFGLQGVFERLRFDFEKHAEQTGAKGFWTDVYPEQEDLVCSYIIDAYRKLGCDLPNLAAGQPLPVMNTLPKHKHLVKQMRRILADSGFLELGSAEEYMRTSQKFDVTSTATKYERMVQKHPLYHFDTKLLNATGAYLAECLMGKKEPLSMLFGDKQNRELLAGFYAGNQMLRAATHLLVEFVGSTFSAAQSDGTLSILEVGAGTGGTTKYIVEHLTRCGVSFEYYFTDISQSLVNQAKRNFASYPQMKFRTFDCDKPAPPDLLNKFHLVISTNCIHATGNITTSTTNILPVIRDDGALCVLEFTRILYWFDLVFGLLEGWWLFSDGRQHALASESFWDKSMRAAGYKHVSWTDGTTEEAKTLRLVCAFKGAAKEQQKSAPSSTGTVVKRSGVPMEEIVWKQVGDLSLSADVYYPKTPDPPGKKRPIALLIHGGGHFLFGRKDVPMKHIRTLVDRGYLPVSTDYRLVPETNLFEGPMTDCCDALQWATETLPTLSLAGPTVVPDPSKVLSIGWSSGGQLSMSLGYTAPERGIKPPDVVLAMYPPSDMESDHWHKPCYPLAAEEEPQEVENLLEGVKDSPIIEYAPLSTKRTFSLSLTLTDPRARIILHMCWNSCTIPYLVNRLPHASTTSSSEPPDLPEATPDQLHRISPLHHIKAGTYKTPTFIIHGSADDWLPLSMSERAVEAMRENGVRCGFSVPDQCRHAFDLFPMGDGDPLNVGWAAVEEGGGGWIKDQCIH</sequence>
<dbReference type="SMART" id="SM00827">
    <property type="entry name" value="PKS_AT"/>
    <property type="match status" value="1"/>
</dbReference>
<dbReference type="GO" id="GO:0016787">
    <property type="term" value="F:hydrolase activity"/>
    <property type="evidence" value="ECO:0007669"/>
    <property type="project" value="InterPro"/>
</dbReference>
<proteinExistence type="evidence at transcript level"/>
<gene>
    <name evidence="11" type="primary">PKS5</name>
</gene>
<comment type="caution">
    <text evidence="6">Lacks conserved residue(s) required for the propagation of feature annotation.</text>
</comment>
<reference evidence="11" key="1">
    <citation type="submission" date="2016-09" db="EMBL/GenBank/DDBJ databases">
        <title>diversity of polyketide synthase genes from the lichen-forming fungus Ramalina conduplicans.</title>
        <authorList>
            <person name="Wang Y."/>
            <person name="Chen L."/>
        </authorList>
    </citation>
    <scope>NUCLEOTIDE SEQUENCE</scope>
</reference>
<dbReference type="Pfam" id="PF00550">
    <property type="entry name" value="PP-binding"/>
    <property type="match status" value="1"/>
</dbReference>
<dbReference type="InterPro" id="IPR020841">
    <property type="entry name" value="PKS_Beta-ketoAc_synthase_dom"/>
</dbReference>
<keyword evidence="2" id="KW-0597">Phosphoprotein</keyword>
<accession>A0A678QYG7</accession>
<dbReference type="InterPro" id="IPR029058">
    <property type="entry name" value="AB_hydrolase_fold"/>
</dbReference>
<dbReference type="PROSITE" id="PS00012">
    <property type="entry name" value="PHOSPHOPANTETHEINE"/>
    <property type="match status" value="1"/>
</dbReference>
<dbReference type="Gene3D" id="3.40.50.1820">
    <property type="entry name" value="alpha/beta hydrolase"/>
    <property type="match status" value="1"/>
</dbReference>
<feature type="compositionally biased region" description="Polar residues" evidence="7">
    <location>
        <begin position="1749"/>
        <end position="1765"/>
    </location>
</feature>
<dbReference type="GO" id="GO:0006633">
    <property type="term" value="P:fatty acid biosynthetic process"/>
    <property type="evidence" value="ECO:0007669"/>
    <property type="project" value="InterPro"/>
</dbReference>
<dbReference type="GO" id="GO:0004312">
    <property type="term" value="F:fatty acid synthase activity"/>
    <property type="evidence" value="ECO:0007669"/>
    <property type="project" value="TreeGrafter"/>
</dbReference>
<keyword evidence="3" id="KW-0489">Methyltransferase</keyword>
<dbReference type="InterPro" id="IPR042104">
    <property type="entry name" value="PKS_dehydratase_sf"/>
</dbReference>
<evidence type="ECO:0000256" key="3">
    <source>
        <dbReference type="ARBA" id="ARBA00022603"/>
    </source>
</evidence>
<dbReference type="SUPFAM" id="SSF47336">
    <property type="entry name" value="ACP-like"/>
    <property type="match status" value="1"/>
</dbReference>
<evidence type="ECO:0000256" key="4">
    <source>
        <dbReference type="ARBA" id="ARBA00022679"/>
    </source>
</evidence>
<dbReference type="Gene3D" id="3.10.129.110">
    <property type="entry name" value="Polyketide synthase dehydratase"/>
    <property type="match status" value="1"/>
</dbReference>
<dbReference type="InterPro" id="IPR013217">
    <property type="entry name" value="Methyltransf_12"/>
</dbReference>
<dbReference type="Pfam" id="PF00109">
    <property type="entry name" value="ketoacyl-synt"/>
    <property type="match status" value="1"/>
</dbReference>
<dbReference type="InterPro" id="IPR032088">
    <property type="entry name" value="SAT"/>
</dbReference>
<feature type="compositionally biased region" description="Polar residues" evidence="7">
    <location>
        <begin position="1628"/>
        <end position="1638"/>
    </location>
</feature>
<dbReference type="InterPro" id="IPR018201">
    <property type="entry name" value="Ketoacyl_synth_AS"/>
</dbReference>
<dbReference type="GO" id="GO:0032259">
    <property type="term" value="P:methylation"/>
    <property type="evidence" value="ECO:0007669"/>
    <property type="project" value="UniProtKB-KW"/>
</dbReference>
<keyword evidence="4" id="KW-0808">Transferase</keyword>
<protein>
    <submittedName>
        <fullName evidence="11">Polyketide synthase</fullName>
    </submittedName>
</protein>
<dbReference type="InterPro" id="IPR014030">
    <property type="entry name" value="Ketoacyl_synth_N"/>
</dbReference>
<dbReference type="Gene3D" id="1.10.1200.10">
    <property type="entry name" value="ACP-like"/>
    <property type="match status" value="1"/>
</dbReference>
<dbReference type="Gene3D" id="3.40.366.10">
    <property type="entry name" value="Malonyl-Coenzyme A Acyl Carrier Protein, domain 2"/>
    <property type="match status" value="2"/>
</dbReference>
<evidence type="ECO:0000256" key="2">
    <source>
        <dbReference type="ARBA" id="ARBA00022553"/>
    </source>
</evidence>
<dbReference type="InterPro" id="IPR036736">
    <property type="entry name" value="ACP-like_sf"/>
</dbReference>
<feature type="region of interest" description="Disordered" evidence="7">
    <location>
        <begin position="1726"/>
        <end position="1776"/>
    </location>
</feature>
<keyword evidence="1" id="KW-0596">Phosphopantetheine</keyword>
<dbReference type="SUPFAM" id="SSF53335">
    <property type="entry name" value="S-adenosyl-L-methionine-dependent methyltransferases"/>
    <property type="match status" value="1"/>
</dbReference>
<feature type="region of interest" description="N-terminal hotdog fold" evidence="6">
    <location>
        <begin position="1287"/>
        <end position="1412"/>
    </location>
</feature>
<dbReference type="PROSITE" id="PS50075">
    <property type="entry name" value="CARRIER"/>
    <property type="match status" value="1"/>
</dbReference>
<dbReference type="PROSITE" id="PS52004">
    <property type="entry name" value="KS3_2"/>
    <property type="match status" value="1"/>
</dbReference>
<dbReference type="PANTHER" id="PTHR43775">
    <property type="entry name" value="FATTY ACID SYNTHASE"/>
    <property type="match status" value="1"/>
</dbReference>
<dbReference type="PANTHER" id="PTHR43775:SF21">
    <property type="entry name" value="NON-REDUCING POLYKETIDE SYNTHASE AUSA-RELATED"/>
    <property type="match status" value="1"/>
</dbReference>
<dbReference type="PROSITE" id="PS52019">
    <property type="entry name" value="PKS_MFAS_DH"/>
    <property type="match status" value="1"/>
</dbReference>
<dbReference type="CDD" id="cd02440">
    <property type="entry name" value="AdoMet_MTases"/>
    <property type="match status" value="1"/>
</dbReference>
<dbReference type="SMART" id="SM00825">
    <property type="entry name" value="PKS_KS"/>
    <property type="match status" value="1"/>
</dbReference>
<dbReference type="InterPro" id="IPR014043">
    <property type="entry name" value="Acyl_transferase_dom"/>
</dbReference>
<dbReference type="PROSITE" id="PS00606">
    <property type="entry name" value="KS3_1"/>
    <property type="match status" value="1"/>
</dbReference>
<dbReference type="Gene3D" id="3.30.70.3290">
    <property type="match status" value="1"/>
</dbReference>
<dbReference type="InterPro" id="IPR041068">
    <property type="entry name" value="HTH_51"/>
</dbReference>
<dbReference type="Pfam" id="PF00698">
    <property type="entry name" value="Acyl_transf_1"/>
    <property type="match status" value="1"/>
</dbReference>
<dbReference type="SUPFAM" id="SSF53474">
    <property type="entry name" value="alpha/beta-Hydrolases"/>
    <property type="match status" value="1"/>
</dbReference>
<name>A0A678QYG7_9LECA</name>
<dbReference type="InterPro" id="IPR016035">
    <property type="entry name" value="Acyl_Trfase/lysoPLipase"/>
</dbReference>
<dbReference type="InterPro" id="IPR014031">
    <property type="entry name" value="Ketoacyl_synth_C"/>
</dbReference>
<dbReference type="Gene3D" id="3.40.50.150">
    <property type="entry name" value="Vaccinia Virus protein VP39"/>
    <property type="match status" value="1"/>
</dbReference>
<dbReference type="Gene3D" id="3.40.47.10">
    <property type="match status" value="1"/>
</dbReference>
<evidence type="ECO:0000256" key="5">
    <source>
        <dbReference type="ARBA" id="ARBA00023268"/>
    </source>
</evidence>
<dbReference type="SUPFAM" id="SSF52151">
    <property type="entry name" value="FabD/lysophospholipase-like"/>
    <property type="match status" value="1"/>
</dbReference>
<feature type="domain" description="Ketosynthase family 3 (KS3)" evidence="9">
    <location>
        <begin position="376"/>
        <end position="791"/>
    </location>
</feature>
<dbReference type="InterPro" id="IPR001227">
    <property type="entry name" value="Ac_transferase_dom_sf"/>
</dbReference>
<dbReference type="InterPro" id="IPR049900">
    <property type="entry name" value="PKS_mFAS_DH"/>
</dbReference>
<evidence type="ECO:0000256" key="6">
    <source>
        <dbReference type="PROSITE-ProRule" id="PRU01363"/>
    </source>
</evidence>
<dbReference type="Pfam" id="PF16073">
    <property type="entry name" value="SAT"/>
    <property type="match status" value="1"/>
</dbReference>
<dbReference type="GO" id="GO:0044550">
    <property type="term" value="P:secondary metabolite biosynthetic process"/>
    <property type="evidence" value="ECO:0007669"/>
    <property type="project" value="TreeGrafter"/>
</dbReference>
<dbReference type="CDD" id="cd00833">
    <property type="entry name" value="PKS"/>
    <property type="match status" value="1"/>
</dbReference>
<dbReference type="Pfam" id="PF18558">
    <property type="entry name" value="HTH_51"/>
    <property type="match status" value="1"/>
</dbReference>
<organism evidence="11">
    <name type="scientific">Ramalina conduplicans</name>
    <dbReference type="NCBI Taxonomy" id="372067"/>
    <lineage>
        <taxon>Eukaryota</taxon>
        <taxon>Fungi</taxon>
        <taxon>Dikarya</taxon>
        <taxon>Ascomycota</taxon>
        <taxon>Pezizomycotina</taxon>
        <taxon>Lecanoromycetes</taxon>
        <taxon>OSLEUM clade</taxon>
        <taxon>Lecanoromycetidae</taxon>
        <taxon>Lecanorales</taxon>
        <taxon>Lecanorineae</taxon>
        <taxon>Ramalinaceae</taxon>
        <taxon>Ramalina</taxon>
    </lineage>
</organism>
<dbReference type="Pfam" id="PF08242">
    <property type="entry name" value="Methyltransf_12"/>
    <property type="match status" value="1"/>
</dbReference>
<dbReference type="EMBL" id="KX907018">
    <property type="protein sequence ID" value="ASU91362.1"/>
    <property type="molecule type" value="mRNA"/>
</dbReference>
<dbReference type="SUPFAM" id="SSF53901">
    <property type="entry name" value="Thiolase-like"/>
    <property type="match status" value="1"/>
</dbReference>
<evidence type="ECO:0000259" key="8">
    <source>
        <dbReference type="PROSITE" id="PS50075"/>
    </source>
</evidence>
<evidence type="ECO:0000259" key="10">
    <source>
        <dbReference type="PROSITE" id="PS52019"/>
    </source>
</evidence>
<feature type="domain" description="Carrier" evidence="8">
    <location>
        <begin position="1646"/>
        <end position="1720"/>
    </location>
</feature>
<dbReference type="Pfam" id="PF02801">
    <property type="entry name" value="Ketoacyl-synt_C"/>
    <property type="match status" value="1"/>
</dbReference>
<dbReference type="GO" id="GO:0008168">
    <property type="term" value="F:methyltransferase activity"/>
    <property type="evidence" value="ECO:0007669"/>
    <property type="project" value="UniProtKB-KW"/>
</dbReference>
<dbReference type="InterPro" id="IPR009081">
    <property type="entry name" value="PP-bd_ACP"/>
</dbReference>
<feature type="region of interest" description="C-terminal hotdog fold" evidence="6">
    <location>
        <begin position="1439"/>
        <end position="1594"/>
    </location>
</feature>
<dbReference type="InterPro" id="IPR013094">
    <property type="entry name" value="AB_hydrolase_3"/>
</dbReference>
<feature type="region of interest" description="Disordered" evidence="7">
    <location>
        <begin position="1616"/>
        <end position="1643"/>
    </location>
</feature>
<evidence type="ECO:0000256" key="1">
    <source>
        <dbReference type="ARBA" id="ARBA00022450"/>
    </source>
</evidence>
<evidence type="ECO:0000259" key="9">
    <source>
        <dbReference type="PROSITE" id="PS52004"/>
    </source>
</evidence>
<dbReference type="InterPro" id="IPR006162">
    <property type="entry name" value="Ppantetheine_attach_site"/>
</dbReference>
<feature type="compositionally biased region" description="Low complexity" evidence="7">
    <location>
        <begin position="1734"/>
        <end position="1747"/>
    </location>
</feature>
<evidence type="ECO:0000313" key="11">
    <source>
        <dbReference type="EMBL" id="ASU91362.1"/>
    </source>
</evidence>
<keyword evidence="5" id="KW-0511">Multifunctional enzyme</keyword>